<evidence type="ECO:0000313" key="13">
    <source>
        <dbReference type="Proteomes" id="UP000050761"/>
    </source>
</evidence>
<keyword evidence="7" id="KW-0539">Nucleus</keyword>
<evidence type="ECO:0000256" key="1">
    <source>
        <dbReference type="ARBA" id="ARBA00004642"/>
    </source>
</evidence>
<dbReference type="AlphaFoldDB" id="A0A183GS50"/>
<evidence type="ECO:0000256" key="11">
    <source>
        <dbReference type="SAM" id="MobiDB-lite"/>
    </source>
</evidence>
<reference evidence="14" key="2">
    <citation type="submission" date="2019-09" db="UniProtKB">
        <authorList>
            <consortium name="WormBaseParasite"/>
        </authorList>
    </citation>
    <scope>IDENTIFICATION</scope>
</reference>
<keyword evidence="13" id="KW-1185">Reference proteome</keyword>
<gene>
    <name evidence="12" type="ORF">HPBE_LOCUS25519</name>
</gene>
<proteinExistence type="inferred from homology"/>
<evidence type="ECO:0000256" key="5">
    <source>
        <dbReference type="ARBA" id="ARBA00022776"/>
    </source>
</evidence>
<evidence type="ECO:0000256" key="8">
    <source>
        <dbReference type="ARBA" id="ARBA00023306"/>
    </source>
</evidence>
<evidence type="ECO:0000256" key="6">
    <source>
        <dbReference type="ARBA" id="ARBA00022829"/>
    </source>
</evidence>
<evidence type="ECO:0000313" key="14">
    <source>
        <dbReference type="WBParaSite" id="HPBE_0002552001-mRNA-1"/>
    </source>
</evidence>
<keyword evidence="8" id="KW-0131">Cell cycle</keyword>
<dbReference type="PANTHER" id="PTHR21394">
    <property type="entry name" value="MAU2 CHROMATID COHESION FACTOR HOMOLOG"/>
    <property type="match status" value="1"/>
</dbReference>
<dbReference type="InterPro" id="IPR011990">
    <property type="entry name" value="TPR-like_helical_dom_sf"/>
</dbReference>
<dbReference type="OrthoDB" id="5565328at2759"/>
<dbReference type="GO" id="GO:0051301">
    <property type="term" value="P:cell division"/>
    <property type="evidence" value="ECO:0007669"/>
    <property type="project" value="UniProtKB-KW"/>
</dbReference>
<evidence type="ECO:0000256" key="3">
    <source>
        <dbReference type="ARBA" id="ARBA00017198"/>
    </source>
</evidence>
<dbReference type="EMBL" id="UZAH01038055">
    <property type="protein sequence ID" value="VDP51860.1"/>
    <property type="molecule type" value="Genomic_DNA"/>
</dbReference>
<dbReference type="SUPFAM" id="SSF48452">
    <property type="entry name" value="TPR-like"/>
    <property type="match status" value="1"/>
</dbReference>
<dbReference type="InterPro" id="IPR019440">
    <property type="entry name" value="MAU2"/>
</dbReference>
<accession>A0A3P8EA75</accession>
<keyword evidence="4" id="KW-0132">Cell division</keyword>
<protein>
    <recommendedName>
        <fullName evidence="3">MAU2 chromatid cohesion factor homolog</fullName>
    </recommendedName>
    <alternativeName>
        <fullName evidence="10">Cohesin loading complex subunit SCC4 homolog</fullName>
    </alternativeName>
</protein>
<organism evidence="13 14">
    <name type="scientific">Heligmosomoides polygyrus</name>
    <name type="common">Parasitic roundworm</name>
    <dbReference type="NCBI Taxonomy" id="6339"/>
    <lineage>
        <taxon>Eukaryota</taxon>
        <taxon>Metazoa</taxon>
        <taxon>Ecdysozoa</taxon>
        <taxon>Nematoda</taxon>
        <taxon>Chromadorea</taxon>
        <taxon>Rhabditida</taxon>
        <taxon>Rhabditina</taxon>
        <taxon>Rhabditomorpha</taxon>
        <taxon>Strongyloidea</taxon>
        <taxon>Heligmosomidae</taxon>
        <taxon>Heligmosomoides</taxon>
    </lineage>
</organism>
<feature type="region of interest" description="Disordered" evidence="11">
    <location>
        <begin position="333"/>
        <end position="363"/>
    </location>
</feature>
<evidence type="ECO:0000256" key="4">
    <source>
        <dbReference type="ARBA" id="ARBA00022618"/>
    </source>
</evidence>
<dbReference type="GO" id="GO:0007059">
    <property type="term" value="P:chromosome segregation"/>
    <property type="evidence" value="ECO:0007669"/>
    <property type="project" value="UniProtKB-KW"/>
</dbReference>
<comment type="similarity">
    <text evidence="2">Belongs to the SCC4/mau-2 family.</text>
</comment>
<keyword evidence="6" id="KW-0159">Chromosome partition</keyword>
<comment type="function">
    <text evidence="9">Required for association of the cohesin complex with chromatin during interphase. Plays a role in sister chromatid cohesion and normal progression through prometaphase.</text>
</comment>
<sequence>MGRNGPNRYAAGTEQLLWDAARTQRVSECLQRRIATARMAASAVCDESETMIIGQLINRLDQSLPATANLKLFYICTLLAFMLADGKTRSSRQHLRQLQSEVQALSKDGSCVQLGIRWMDTVPLTVFACLMTIVNSALQCNYERAAKYYTIAVRHIQDYNARASRNPCEYGILRSVQRMRMALNEMMAQCNIMACHPSMAMDNIRDMVQYSQRHGSGLFEEFGPAIQSLLGHYCSYLREPDAAEKHFLAATKFKSCKDRNVWVMTHVNLAITYLAQCKHAEFYEIADQLTPNRISSCSLIVRNNAQFLHAFHAYLLNKINECRRRAEHVAHVPGDSEGVTKTLSDVPGGSEDVPNMSSAKEDH</sequence>
<dbReference type="Proteomes" id="UP000050761">
    <property type="component" value="Unassembled WGS sequence"/>
</dbReference>
<evidence type="ECO:0000256" key="7">
    <source>
        <dbReference type="ARBA" id="ARBA00023242"/>
    </source>
</evidence>
<evidence type="ECO:0000313" key="12">
    <source>
        <dbReference type="EMBL" id="VDP51860.1"/>
    </source>
</evidence>
<keyword evidence="5" id="KW-0498">Mitosis</keyword>
<reference evidence="12 13" key="1">
    <citation type="submission" date="2018-11" db="EMBL/GenBank/DDBJ databases">
        <authorList>
            <consortium name="Pathogen Informatics"/>
        </authorList>
    </citation>
    <scope>NUCLEOTIDE SEQUENCE [LARGE SCALE GENOMIC DNA]</scope>
</reference>
<name>A0A183GS50_HELPZ</name>
<dbReference type="WBParaSite" id="HPBE_0002552001-mRNA-1">
    <property type="protein sequence ID" value="HPBE_0002552001-mRNA-1"/>
    <property type="gene ID" value="HPBE_0002552001"/>
</dbReference>
<dbReference type="Pfam" id="PF10345">
    <property type="entry name" value="Cohesin_load"/>
    <property type="match status" value="1"/>
</dbReference>
<dbReference type="GO" id="GO:0005654">
    <property type="term" value="C:nucleoplasm"/>
    <property type="evidence" value="ECO:0007669"/>
    <property type="project" value="UniProtKB-SubCell"/>
</dbReference>
<evidence type="ECO:0000256" key="2">
    <source>
        <dbReference type="ARBA" id="ARBA00008585"/>
    </source>
</evidence>
<accession>A0A183GS50</accession>
<evidence type="ECO:0000256" key="10">
    <source>
        <dbReference type="ARBA" id="ARBA00030523"/>
    </source>
</evidence>
<comment type="subcellular location">
    <subcellularLocation>
        <location evidence="1">Nucleus</location>
        <location evidence="1">Nucleoplasm</location>
    </subcellularLocation>
</comment>
<dbReference type="GO" id="GO:0007064">
    <property type="term" value="P:mitotic sister chromatid cohesion"/>
    <property type="evidence" value="ECO:0007669"/>
    <property type="project" value="InterPro"/>
</dbReference>
<evidence type="ECO:0000256" key="9">
    <source>
        <dbReference type="ARBA" id="ARBA00025632"/>
    </source>
</evidence>